<keyword evidence="2" id="KW-1185">Reference proteome</keyword>
<proteinExistence type="predicted"/>
<name>A0A834GPW9_RHOSS</name>
<protein>
    <submittedName>
        <fullName evidence="1">Uncharacterized protein</fullName>
    </submittedName>
</protein>
<sequence length="116" mass="13334">MANETRSKATVRWFNDHKGFCFFCNLNDDDILLNDVVTDFDLTDFDLAYLDIIPSTATVHDNSSKLDEKQRSWLIVPAPSGFFVGRRSWNAGPQMKRRNQWAYIMPCVEQKSVSAP</sequence>
<evidence type="ECO:0000313" key="1">
    <source>
        <dbReference type="EMBL" id="KAF7137532.1"/>
    </source>
</evidence>
<dbReference type="AlphaFoldDB" id="A0A834GPW9"/>
<comment type="caution">
    <text evidence="1">The sequence shown here is derived from an EMBL/GenBank/DDBJ whole genome shotgun (WGS) entry which is preliminary data.</text>
</comment>
<evidence type="ECO:0000313" key="2">
    <source>
        <dbReference type="Proteomes" id="UP000626092"/>
    </source>
</evidence>
<dbReference type="EMBL" id="WJXA01000007">
    <property type="protein sequence ID" value="KAF7137532.1"/>
    <property type="molecule type" value="Genomic_DNA"/>
</dbReference>
<organism evidence="1 2">
    <name type="scientific">Rhododendron simsii</name>
    <name type="common">Sims's rhododendron</name>
    <dbReference type="NCBI Taxonomy" id="118357"/>
    <lineage>
        <taxon>Eukaryota</taxon>
        <taxon>Viridiplantae</taxon>
        <taxon>Streptophyta</taxon>
        <taxon>Embryophyta</taxon>
        <taxon>Tracheophyta</taxon>
        <taxon>Spermatophyta</taxon>
        <taxon>Magnoliopsida</taxon>
        <taxon>eudicotyledons</taxon>
        <taxon>Gunneridae</taxon>
        <taxon>Pentapetalae</taxon>
        <taxon>asterids</taxon>
        <taxon>Ericales</taxon>
        <taxon>Ericaceae</taxon>
        <taxon>Ericoideae</taxon>
        <taxon>Rhodoreae</taxon>
        <taxon>Rhododendron</taxon>
    </lineage>
</organism>
<dbReference type="Proteomes" id="UP000626092">
    <property type="component" value="Unassembled WGS sequence"/>
</dbReference>
<accession>A0A834GPW9</accession>
<reference evidence="1" key="1">
    <citation type="submission" date="2019-11" db="EMBL/GenBank/DDBJ databases">
        <authorList>
            <person name="Liu Y."/>
            <person name="Hou J."/>
            <person name="Li T.-Q."/>
            <person name="Guan C.-H."/>
            <person name="Wu X."/>
            <person name="Wu H.-Z."/>
            <person name="Ling F."/>
            <person name="Zhang R."/>
            <person name="Shi X.-G."/>
            <person name="Ren J.-P."/>
            <person name="Chen E.-F."/>
            <person name="Sun J.-M."/>
        </authorList>
    </citation>
    <scope>NUCLEOTIDE SEQUENCE</scope>
    <source>
        <strain evidence="1">Adult_tree_wgs_1</strain>
        <tissue evidence="1">Leaves</tissue>
    </source>
</reference>
<gene>
    <name evidence="1" type="ORF">RHSIM_Rhsim07G0085400</name>
</gene>